<dbReference type="InterPro" id="IPR056098">
    <property type="entry name" value="Acb2/Tad1_hairpin"/>
</dbReference>
<evidence type="ECO:0000313" key="4">
    <source>
        <dbReference type="Proteomes" id="UP001596915"/>
    </source>
</evidence>
<dbReference type="Pfam" id="PF24729">
    <property type="entry name" value="Acb2_Tad1_hairpin"/>
    <property type="match status" value="1"/>
</dbReference>
<evidence type="ECO:0000256" key="1">
    <source>
        <dbReference type="ARBA" id="ARBA00022741"/>
    </source>
</evidence>
<organism evidence="3 4">
    <name type="scientific">Streptomyces sanglieri</name>
    <dbReference type="NCBI Taxonomy" id="193460"/>
    <lineage>
        <taxon>Bacteria</taxon>
        <taxon>Bacillati</taxon>
        <taxon>Actinomycetota</taxon>
        <taxon>Actinomycetes</taxon>
        <taxon>Kitasatosporales</taxon>
        <taxon>Streptomycetaceae</taxon>
        <taxon>Streptomyces</taxon>
    </lineage>
</organism>
<dbReference type="EMBL" id="JBHTGL010000008">
    <property type="protein sequence ID" value="MFD0628524.1"/>
    <property type="molecule type" value="Genomic_DNA"/>
</dbReference>
<accession>A0ABW2X4B0</accession>
<keyword evidence="1" id="KW-0547">Nucleotide-binding</keyword>
<protein>
    <recommendedName>
        <fullName evidence="2">Acb2/Tad1 hairpin domain-containing protein</fullName>
    </recommendedName>
</protein>
<name>A0ABW2X4B0_9ACTN</name>
<gene>
    <name evidence="3" type="ORF">ACFQ2K_43805</name>
</gene>
<comment type="caution">
    <text evidence="3">The sequence shown here is derived from an EMBL/GenBank/DDBJ whole genome shotgun (WGS) entry which is preliminary data.</text>
</comment>
<reference evidence="4" key="1">
    <citation type="journal article" date="2019" name="Int. J. Syst. Evol. Microbiol.">
        <title>The Global Catalogue of Microorganisms (GCM) 10K type strain sequencing project: providing services to taxonomists for standard genome sequencing and annotation.</title>
        <authorList>
            <consortium name="The Broad Institute Genomics Platform"/>
            <consortium name="The Broad Institute Genome Sequencing Center for Infectious Disease"/>
            <person name="Wu L."/>
            <person name="Ma J."/>
        </authorList>
    </citation>
    <scope>NUCLEOTIDE SEQUENCE [LARGE SCALE GENOMIC DNA]</scope>
    <source>
        <strain evidence="4">JCM 12607</strain>
    </source>
</reference>
<sequence>MADLLNIEDLARRFTYHAPATPERAAAHATVRGVCAGLAAQIVDLCPEGRERALAVTKLEEVMFWANAALARDTEVRDG</sequence>
<feature type="domain" description="Acb2/Tad1 hairpin" evidence="2">
    <location>
        <begin position="10"/>
        <end position="71"/>
    </location>
</feature>
<evidence type="ECO:0000313" key="3">
    <source>
        <dbReference type="EMBL" id="MFD0628524.1"/>
    </source>
</evidence>
<proteinExistence type="predicted"/>
<dbReference type="Proteomes" id="UP001596915">
    <property type="component" value="Unassembled WGS sequence"/>
</dbReference>
<evidence type="ECO:0000259" key="2">
    <source>
        <dbReference type="Pfam" id="PF24729"/>
    </source>
</evidence>
<keyword evidence="4" id="KW-1185">Reference proteome</keyword>